<gene>
    <name evidence="2" type="ORF">FHU39_001134</name>
</gene>
<dbReference type="AlphaFoldDB" id="A0A839N0A5"/>
<feature type="transmembrane region" description="Helical" evidence="1">
    <location>
        <begin position="80"/>
        <end position="112"/>
    </location>
</feature>
<evidence type="ECO:0000313" key="2">
    <source>
        <dbReference type="EMBL" id="MBB2891150.1"/>
    </source>
</evidence>
<evidence type="ECO:0000313" key="3">
    <source>
        <dbReference type="Proteomes" id="UP000559182"/>
    </source>
</evidence>
<name>A0A839N0A5_9MICO</name>
<dbReference type="EMBL" id="JACHVQ010000001">
    <property type="protein sequence ID" value="MBB2891150.1"/>
    <property type="molecule type" value="Genomic_DNA"/>
</dbReference>
<dbReference type="RefSeq" id="WP_183319453.1">
    <property type="nucleotide sequence ID" value="NZ_JACHVQ010000001.1"/>
</dbReference>
<organism evidence="2 3">
    <name type="scientific">Flexivirga oryzae</name>
    <dbReference type="NCBI Taxonomy" id="1794944"/>
    <lineage>
        <taxon>Bacteria</taxon>
        <taxon>Bacillati</taxon>
        <taxon>Actinomycetota</taxon>
        <taxon>Actinomycetes</taxon>
        <taxon>Micrococcales</taxon>
        <taxon>Dermacoccaceae</taxon>
        <taxon>Flexivirga</taxon>
    </lineage>
</organism>
<keyword evidence="1" id="KW-0472">Membrane</keyword>
<reference evidence="2 3" key="1">
    <citation type="submission" date="2020-08" db="EMBL/GenBank/DDBJ databases">
        <title>Sequencing the genomes of 1000 actinobacteria strains.</title>
        <authorList>
            <person name="Klenk H.-P."/>
        </authorList>
    </citation>
    <scope>NUCLEOTIDE SEQUENCE [LARGE SCALE GENOMIC DNA]</scope>
    <source>
        <strain evidence="2 3">DSM 105369</strain>
    </source>
</reference>
<sequence>MDFILQLFAVGAIITMLTGAFKRGTDAILRTIGSALVMAGLAFTDAGWVVHAGMAILMFSSVEFLYRPYYKVRHEVQSSFSCLAAVTVAGLAAGAFPWVVFPVGAMIGLWYISGGPARNRRKHARSVQRTAMKEAAAQASVAQASAVDLNRLFNDRRIPDPCRQNLHNLLRRADALHAELRSHQASDRLVFEVEQVHEDYAPTAVRAYLALPPSVANTEPIQDGKTGAVLLDEQLTILHGALDDIASEARTHGAEGMLASYRFLQDKFGTKDDGLTI</sequence>
<keyword evidence="1" id="KW-0812">Transmembrane</keyword>
<proteinExistence type="predicted"/>
<comment type="caution">
    <text evidence="2">The sequence shown here is derived from an EMBL/GenBank/DDBJ whole genome shotgun (WGS) entry which is preliminary data.</text>
</comment>
<protein>
    <submittedName>
        <fullName evidence="2">Uncharacterized protein</fullName>
    </submittedName>
</protein>
<accession>A0A839N0A5</accession>
<keyword evidence="1" id="KW-1133">Transmembrane helix</keyword>
<feature type="transmembrane region" description="Helical" evidence="1">
    <location>
        <begin position="35"/>
        <end position="59"/>
    </location>
</feature>
<keyword evidence="3" id="KW-1185">Reference proteome</keyword>
<evidence type="ECO:0000256" key="1">
    <source>
        <dbReference type="SAM" id="Phobius"/>
    </source>
</evidence>
<dbReference type="Proteomes" id="UP000559182">
    <property type="component" value="Unassembled WGS sequence"/>
</dbReference>